<dbReference type="Pfam" id="PF07732">
    <property type="entry name" value="Cu-oxidase_3"/>
    <property type="match status" value="1"/>
</dbReference>
<dbReference type="InterPro" id="IPR011707">
    <property type="entry name" value="Cu-oxidase-like_N"/>
</dbReference>
<dbReference type="InterPro" id="IPR002355">
    <property type="entry name" value="Cu_oxidase_Cu_BS"/>
</dbReference>
<proteinExistence type="inferred from homology"/>
<evidence type="ECO:0000256" key="4">
    <source>
        <dbReference type="ARBA" id="ARBA00023002"/>
    </source>
</evidence>
<dbReference type="EMBL" id="BAAACA010000006">
    <property type="protein sequence ID" value="GAA0584401.1"/>
    <property type="molecule type" value="Genomic_DNA"/>
</dbReference>
<dbReference type="InterPro" id="IPR019546">
    <property type="entry name" value="TAT_signal_bac_arc"/>
</dbReference>
<dbReference type="Pfam" id="PF00394">
    <property type="entry name" value="Cu-oxidase"/>
    <property type="match status" value="1"/>
</dbReference>
<keyword evidence="4" id="KW-0560">Oxidoreductase</keyword>
<comment type="subunit">
    <text evidence="2">Monomer.</text>
</comment>
<dbReference type="Gene3D" id="2.60.40.420">
    <property type="entry name" value="Cupredoxins - blue copper proteins"/>
    <property type="match status" value="3"/>
</dbReference>
<keyword evidence="3" id="KW-0479">Metal-binding</keyword>
<feature type="domain" description="Plastocyanin-like" evidence="13">
    <location>
        <begin position="74"/>
        <end position="185"/>
    </location>
</feature>
<dbReference type="PANTHER" id="PTHR48267:SF1">
    <property type="entry name" value="BILIRUBIN OXIDASE"/>
    <property type="match status" value="1"/>
</dbReference>
<dbReference type="PROSITE" id="PS00079">
    <property type="entry name" value="MULTICOPPER_OXIDASE1"/>
    <property type="match status" value="1"/>
</dbReference>
<feature type="domain" description="Plastocyanin-like" evidence="12">
    <location>
        <begin position="376"/>
        <end position="483"/>
    </location>
</feature>
<evidence type="ECO:0000313" key="15">
    <source>
        <dbReference type="Proteomes" id="UP001500668"/>
    </source>
</evidence>
<comment type="caution">
    <text evidence="14">The sequence shown here is derived from an EMBL/GenBank/DDBJ whole genome shotgun (WGS) entry which is preliminary data.</text>
</comment>
<evidence type="ECO:0000256" key="9">
    <source>
        <dbReference type="ARBA" id="ARBA00048092"/>
    </source>
</evidence>
<dbReference type="Proteomes" id="UP001500668">
    <property type="component" value="Unassembled WGS sequence"/>
</dbReference>
<dbReference type="Pfam" id="PF07731">
    <property type="entry name" value="Cu-oxidase_2"/>
    <property type="match status" value="1"/>
</dbReference>
<dbReference type="EC" id="1.16.3.4" evidence="5"/>
<evidence type="ECO:0000256" key="7">
    <source>
        <dbReference type="ARBA" id="ARBA00042896"/>
    </source>
</evidence>
<evidence type="ECO:0000256" key="6">
    <source>
        <dbReference type="ARBA" id="ARBA00041027"/>
    </source>
</evidence>
<sequence>MITRRNAMKAGVALTGAVGGAGLLLPALSSEAQAQTASDIDPTTIPKFAQEMPVPEVTKPDRISGTTAYYSFEMQEVQTEIIPGKQTTVRTFDGYFPGPWIKACSGHRVVVTQKNNLPSPTSIHLHGGHVPESSDGTPMDLIQPGGEKTYTYPNSQPNANLWFHDHAHHVESENVFRGLTGFYTLMDLPEKALGLPSGAYDIPIAIRDARFDENGQLIYQMNDFRGRNVILANGKAWPYFEVAARKYRFRLYNTANMRFLTLKLSDGSTVQQIGGDGGLLEAPVTTDKISITSGERADVVIDFSKYPVGTNVEIVNTENVPAGVPPTPVLQFRVTRTAADYSRVPAKLRTLPALPAPTVNRNVVLRVDENSADGMGYIDEKVYDHTRVDNTIKYGDTEVWTVSNVNQRVPHNFHIHLVQFRVLERNGVPVTSGPEAGLKDTVRLMPGEKIKVQATFTGYRGKYVYHCHMFDHAAMGMMATMEVV</sequence>
<dbReference type="SUPFAM" id="SSF49503">
    <property type="entry name" value="Cupredoxins"/>
    <property type="match status" value="3"/>
</dbReference>
<evidence type="ECO:0000259" key="11">
    <source>
        <dbReference type="Pfam" id="PF00394"/>
    </source>
</evidence>
<reference evidence="14 15" key="1">
    <citation type="journal article" date="2019" name="Int. J. Syst. Evol. Microbiol.">
        <title>The Global Catalogue of Microorganisms (GCM) 10K type strain sequencing project: providing services to taxonomists for standard genome sequencing and annotation.</title>
        <authorList>
            <consortium name="The Broad Institute Genomics Platform"/>
            <consortium name="The Broad Institute Genome Sequencing Center for Infectious Disease"/>
            <person name="Wu L."/>
            <person name="Ma J."/>
        </authorList>
    </citation>
    <scope>NUCLEOTIDE SEQUENCE [LARGE SCALE GENOMIC DNA]</scope>
    <source>
        <strain evidence="14 15">JCM 5067</strain>
    </source>
</reference>
<dbReference type="PROSITE" id="PS00080">
    <property type="entry name" value="MULTICOPPER_OXIDASE2"/>
    <property type="match status" value="1"/>
</dbReference>
<evidence type="ECO:0000259" key="13">
    <source>
        <dbReference type="Pfam" id="PF07732"/>
    </source>
</evidence>
<evidence type="ECO:0000256" key="10">
    <source>
        <dbReference type="SAM" id="SignalP"/>
    </source>
</evidence>
<dbReference type="PANTHER" id="PTHR48267">
    <property type="entry name" value="CUPREDOXIN SUPERFAMILY PROTEIN"/>
    <property type="match status" value="1"/>
</dbReference>
<comment type="catalytic activity">
    <reaction evidence="9">
        <text>4 Cu(+) + O2 + 4 H(+) = 4 Cu(2+) + 2 H2O</text>
        <dbReference type="Rhea" id="RHEA:30083"/>
        <dbReference type="ChEBI" id="CHEBI:15377"/>
        <dbReference type="ChEBI" id="CHEBI:15378"/>
        <dbReference type="ChEBI" id="CHEBI:15379"/>
        <dbReference type="ChEBI" id="CHEBI:29036"/>
        <dbReference type="ChEBI" id="CHEBI:49552"/>
        <dbReference type="EC" id="1.16.3.4"/>
    </reaction>
    <physiologicalReaction direction="left-to-right" evidence="9">
        <dbReference type="Rhea" id="RHEA:30084"/>
    </physiologicalReaction>
</comment>
<evidence type="ECO:0000256" key="5">
    <source>
        <dbReference type="ARBA" id="ARBA00038978"/>
    </source>
</evidence>
<comment type="similarity">
    <text evidence="1">Belongs to the multicopper oxidase family.</text>
</comment>
<gene>
    <name evidence="14" type="ORF">GCM10010394_11540</name>
</gene>
<dbReference type="InterPro" id="IPR008972">
    <property type="entry name" value="Cupredoxin"/>
</dbReference>
<evidence type="ECO:0000256" key="8">
    <source>
        <dbReference type="ARBA" id="ARBA00043090"/>
    </source>
</evidence>
<dbReference type="InterPro" id="IPR045087">
    <property type="entry name" value="Cu-oxidase_fam"/>
</dbReference>
<feature type="chain" id="PRO_5046608335" description="Multicopper oxidase CueO" evidence="10">
    <location>
        <begin position="35"/>
        <end position="484"/>
    </location>
</feature>
<dbReference type="InterPro" id="IPR033138">
    <property type="entry name" value="Cu_oxidase_CS"/>
</dbReference>
<dbReference type="InterPro" id="IPR011706">
    <property type="entry name" value="Cu-oxidase_C"/>
</dbReference>
<protein>
    <recommendedName>
        <fullName evidence="6">Multicopper oxidase CueO</fullName>
        <ecNumber evidence="5">1.16.3.4</ecNumber>
    </recommendedName>
    <alternativeName>
        <fullName evidence="7">Copper efflux oxidase</fullName>
    </alternativeName>
    <alternativeName>
        <fullName evidence="8">Cuprous oxidase</fullName>
    </alternativeName>
</protein>
<evidence type="ECO:0000256" key="2">
    <source>
        <dbReference type="ARBA" id="ARBA00011245"/>
    </source>
</evidence>
<dbReference type="RefSeq" id="WP_344070759.1">
    <property type="nucleotide sequence ID" value="NZ_BAAACA010000006.1"/>
</dbReference>
<dbReference type="InterPro" id="IPR001117">
    <property type="entry name" value="Cu-oxidase_2nd"/>
</dbReference>
<evidence type="ECO:0000259" key="12">
    <source>
        <dbReference type="Pfam" id="PF07731"/>
    </source>
</evidence>
<keyword evidence="10" id="KW-0732">Signal</keyword>
<evidence type="ECO:0000313" key="14">
    <source>
        <dbReference type="EMBL" id="GAA0584401.1"/>
    </source>
</evidence>
<dbReference type="InterPro" id="IPR006311">
    <property type="entry name" value="TAT_signal"/>
</dbReference>
<dbReference type="PROSITE" id="PS51318">
    <property type="entry name" value="TAT"/>
    <property type="match status" value="1"/>
</dbReference>
<name>A0ABN1F7H4_9ACTN</name>
<feature type="signal peptide" evidence="10">
    <location>
        <begin position="1"/>
        <end position="34"/>
    </location>
</feature>
<evidence type="ECO:0000256" key="3">
    <source>
        <dbReference type="ARBA" id="ARBA00022723"/>
    </source>
</evidence>
<organism evidence="14 15">
    <name type="scientific">Streptomyces crystallinus</name>
    <dbReference type="NCBI Taxonomy" id="68191"/>
    <lineage>
        <taxon>Bacteria</taxon>
        <taxon>Bacillati</taxon>
        <taxon>Actinomycetota</taxon>
        <taxon>Actinomycetes</taxon>
        <taxon>Kitasatosporales</taxon>
        <taxon>Streptomycetaceae</taxon>
        <taxon>Streptomyces</taxon>
    </lineage>
</organism>
<accession>A0ABN1F7H4</accession>
<keyword evidence="15" id="KW-1185">Reference proteome</keyword>
<evidence type="ECO:0000256" key="1">
    <source>
        <dbReference type="ARBA" id="ARBA00010609"/>
    </source>
</evidence>
<feature type="domain" description="Plastocyanin-like" evidence="11">
    <location>
        <begin position="244"/>
        <end position="308"/>
    </location>
</feature>
<dbReference type="NCBIfam" id="TIGR01409">
    <property type="entry name" value="TAT_signal_seq"/>
    <property type="match status" value="1"/>
</dbReference>